<dbReference type="PANTHER" id="PTHR45980">
    <property type="match status" value="1"/>
</dbReference>
<protein>
    <recommendedName>
        <fullName evidence="4">Protease Do-like PDZ domain-containing protein</fullName>
    </recommendedName>
</protein>
<name>W9SBP9_9ROSA</name>
<dbReference type="AlphaFoldDB" id="W9SBP9"/>
<keyword evidence="1" id="KW-0645">Protease</keyword>
<dbReference type="EMBL" id="KE346351">
    <property type="protein sequence ID" value="EXC34687.1"/>
    <property type="molecule type" value="Genomic_DNA"/>
</dbReference>
<evidence type="ECO:0000256" key="3">
    <source>
        <dbReference type="ARBA" id="ARBA00022825"/>
    </source>
</evidence>
<dbReference type="PANTHER" id="PTHR45980:SF6">
    <property type="entry name" value="PROTEASE DO-LIKE 2, CHLOROPLASTIC"/>
    <property type="match status" value="1"/>
</dbReference>
<dbReference type="Pfam" id="PF17815">
    <property type="entry name" value="PDZ_3"/>
    <property type="match status" value="1"/>
</dbReference>
<proteinExistence type="predicted"/>
<organism evidence="5 6">
    <name type="scientific">Morus notabilis</name>
    <dbReference type="NCBI Taxonomy" id="981085"/>
    <lineage>
        <taxon>Eukaryota</taxon>
        <taxon>Viridiplantae</taxon>
        <taxon>Streptophyta</taxon>
        <taxon>Embryophyta</taxon>
        <taxon>Tracheophyta</taxon>
        <taxon>Spermatophyta</taxon>
        <taxon>Magnoliopsida</taxon>
        <taxon>eudicotyledons</taxon>
        <taxon>Gunneridae</taxon>
        <taxon>Pentapetalae</taxon>
        <taxon>rosids</taxon>
        <taxon>fabids</taxon>
        <taxon>Rosales</taxon>
        <taxon>Moraceae</taxon>
        <taxon>Moreae</taxon>
        <taxon>Morus</taxon>
    </lineage>
</organism>
<sequence>MDVQGDLTMKNFDGKVDQGIENEVGFQSGASNERLQDMGNKISMISKFSKDVNIESEFAAPVKEVNSGVHSCILKDDFDSICSNYGAVDKGMESGHLQLPSIVDILTNNKVAFSGVVEHALQQDNACGRKVFVINELFELTNKVFHYYKDDFEVELHGFVAFKVILNTSSKQKFAGDIAELGIIRAGEFMKVKVVLNPRVHLVPYHIDGGQPSYLIIAGLVFTPLSEPLIEEECEDSIGLKLLAKARYSLARFKGEQIVILSQVLANEVNIGYEDMSNQQASSFLHFFDDLNMFMPIIYTFSFGVLIAACKDKYLAFEFEDNYVAVLEREAAITASSCILKDYGIPSERSADLLEPFVDSLGDNQASDQDYGDSPVSNFEIGFDGIIWA</sequence>
<dbReference type="GO" id="GO:0006508">
    <property type="term" value="P:proteolysis"/>
    <property type="evidence" value="ECO:0007669"/>
    <property type="project" value="UniProtKB-KW"/>
</dbReference>
<dbReference type="Gene3D" id="3.20.190.20">
    <property type="match status" value="1"/>
</dbReference>
<gene>
    <name evidence="5" type="ORF">L484_020456</name>
</gene>
<accession>W9SBP9</accession>
<keyword evidence="2" id="KW-0378">Hydrolase</keyword>
<dbReference type="GO" id="GO:0004252">
    <property type="term" value="F:serine-type endopeptidase activity"/>
    <property type="evidence" value="ECO:0007669"/>
    <property type="project" value="TreeGrafter"/>
</dbReference>
<evidence type="ECO:0000256" key="2">
    <source>
        <dbReference type="ARBA" id="ARBA00022801"/>
    </source>
</evidence>
<dbReference type="InterPro" id="IPR041517">
    <property type="entry name" value="DEGP_PDZ"/>
</dbReference>
<feature type="domain" description="Protease Do-like PDZ" evidence="4">
    <location>
        <begin position="203"/>
        <end position="352"/>
    </location>
</feature>
<reference evidence="6" key="1">
    <citation type="submission" date="2013-01" db="EMBL/GenBank/DDBJ databases">
        <title>Draft Genome Sequence of a Mulberry Tree, Morus notabilis C.K. Schneid.</title>
        <authorList>
            <person name="He N."/>
            <person name="Zhao S."/>
        </authorList>
    </citation>
    <scope>NUCLEOTIDE SEQUENCE</scope>
</reference>
<dbReference type="eggNOG" id="KOG1320">
    <property type="taxonomic scope" value="Eukaryota"/>
</dbReference>
<keyword evidence="3" id="KW-0720">Serine protease</keyword>
<dbReference type="STRING" id="981085.W9SBP9"/>
<evidence type="ECO:0000259" key="4">
    <source>
        <dbReference type="Pfam" id="PF17815"/>
    </source>
</evidence>
<evidence type="ECO:0000313" key="5">
    <source>
        <dbReference type="EMBL" id="EXC34687.1"/>
    </source>
</evidence>
<keyword evidence="6" id="KW-1185">Reference proteome</keyword>
<dbReference type="Proteomes" id="UP000030645">
    <property type="component" value="Unassembled WGS sequence"/>
</dbReference>
<dbReference type="InterPro" id="IPR046449">
    <property type="entry name" value="DEGP_PDZ_sf"/>
</dbReference>
<evidence type="ECO:0000313" key="6">
    <source>
        <dbReference type="Proteomes" id="UP000030645"/>
    </source>
</evidence>
<evidence type="ECO:0000256" key="1">
    <source>
        <dbReference type="ARBA" id="ARBA00022670"/>
    </source>
</evidence>